<dbReference type="Gene3D" id="3.50.50.60">
    <property type="entry name" value="FAD/NAD(P)-binding domain"/>
    <property type="match status" value="1"/>
</dbReference>
<dbReference type="PRINTS" id="PR00420">
    <property type="entry name" value="RNGMNOXGNASE"/>
</dbReference>
<dbReference type="EMBL" id="KV875094">
    <property type="protein sequence ID" value="OIW33066.1"/>
    <property type="molecule type" value="Genomic_DNA"/>
</dbReference>
<keyword evidence="5" id="KW-0503">Monooxygenase</keyword>
<keyword evidence="3" id="KW-0274">FAD</keyword>
<dbReference type="SUPFAM" id="SSF54373">
    <property type="entry name" value="FAD-linked reductases, C-terminal domain"/>
    <property type="match status" value="1"/>
</dbReference>
<keyword evidence="2" id="KW-0285">Flavoprotein</keyword>
<dbReference type="PANTHER" id="PTHR13789:SF215">
    <property type="entry name" value="FAD-BINDING DOMAIN-CONTAINING PROTEIN-RELATED"/>
    <property type="match status" value="1"/>
</dbReference>
<evidence type="ECO:0000256" key="3">
    <source>
        <dbReference type="ARBA" id="ARBA00022827"/>
    </source>
</evidence>
<dbReference type="PANTHER" id="PTHR13789">
    <property type="entry name" value="MONOOXYGENASE"/>
    <property type="match status" value="1"/>
</dbReference>
<proteinExistence type="inferred from homology"/>
<dbReference type="InterPro" id="IPR036188">
    <property type="entry name" value="FAD/NAD-bd_sf"/>
</dbReference>
<dbReference type="InterPro" id="IPR002938">
    <property type="entry name" value="FAD-bd"/>
</dbReference>
<dbReference type="AlphaFoldDB" id="A0A1J7JZ02"/>
<evidence type="ECO:0000256" key="1">
    <source>
        <dbReference type="ARBA" id="ARBA00007992"/>
    </source>
</evidence>
<organism evidence="7 8">
    <name type="scientific">Coniochaeta ligniaria NRRL 30616</name>
    <dbReference type="NCBI Taxonomy" id="1408157"/>
    <lineage>
        <taxon>Eukaryota</taxon>
        <taxon>Fungi</taxon>
        <taxon>Dikarya</taxon>
        <taxon>Ascomycota</taxon>
        <taxon>Pezizomycotina</taxon>
        <taxon>Sordariomycetes</taxon>
        <taxon>Sordariomycetidae</taxon>
        <taxon>Coniochaetales</taxon>
        <taxon>Coniochaetaceae</taxon>
        <taxon>Coniochaeta</taxon>
    </lineage>
</organism>
<dbReference type="OrthoDB" id="9993796at2759"/>
<evidence type="ECO:0000256" key="4">
    <source>
        <dbReference type="ARBA" id="ARBA00023002"/>
    </source>
</evidence>
<evidence type="ECO:0000256" key="5">
    <source>
        <dbReference type="ARBA" id="ARBA00023033"/>
    </source>
</evidence>
<evidence type="ECO:0000313" key="7">
    <source>
        <dbReference type="EMBL" id="OIW33066.1"/>
    </source>
</evidence>
<dbReference type="STRING" id="1408157.A0A1J7JZ02"/>
<name>A0A1J7JZ02_9PEZI</name>
<dbReference type="SUPFAM" id="SSF51905">
    <property type="entry name" value="FAD/NAD(P)-binding domain"/>
    <property type="match status" value="1"/>
</dbReference>
<keyword evidence="8" id="KW-1185">Reference proteome</keyword>
<sequence length="474" mass="51877">MDIVIAGAGITGFAAGISLRRSGHRVTIYERSSMNNELGAAINVPANVARALVPMGLDTVKARFVTSKGMRFDSFSTMEAGAFHDHTQNTKLFGAPLYYSHRVDLHESLKRLATDPDGAGIPAKVHLKSEVSKYDPDGPSITLADGTVVAADLVIAADGIHSAAVEAILGHSNAPQPANHSNCCYRFLISKAELEAHEDTKFFVQPPENLICRIYADHERNRRLVTYPCRDYEVMNFVGICRVENFSDNKEAPDWQCSVDKSEVLKVFEGYHPSVLAVIDKATEVKRWPLLYRPPIATWRKGRLAVAGDAAHPMLPHHGQGGAQGIEDGLAIGLVMHGVTGSSQIEERLALYEKIRRNRASSIQVLSNFGYDETAPPELAEFLEAEGQPIPKSMGDMVRLAYGHDIVKRTVNTMTEFDPDWKLPDGFFPVEPVAADTSNHPSNETAQGTIDGKIDANVKIQLQEIAISDCIEPL</sequence>
<dbReference type="InParanoid" id="A0A1J7JZ02"/>
<dbReference type="Pfam" id="PF01494">
    <property type="entry name" value="FAD_binding_3"/>
    <property type="match status" value="1"/>
</dbReference>
<reference evidence="7 8" key="1">
    <citation type="submission" date="2016-10" db="EMBL/GenBank/DDBJ databases">
        <title>Draft genome sequence of Coniochaeta ligniaria NRRL30616, a lignocellulolytic fungus for bioabatement of inhibitors in plant biomass hydrolysates.</title>
        <authorList>
            <consortium name="DOE Joint Genome Institute"/>
            <person name="Jimenez D.J."/>
            <person name="Hector R.E."/>
            <person name="Riley R."/>
            <person name="Sun H."/>
            <person name="Grigoriev I.V."/>
            <person name="Van Elsas J.D."/>
            <person name="Nichols N.N."/>
        </authorList>
    </citation>
    <scope>NUCLEOTIDE SEQUENCE [LARGE SCALE GENOMIC DNA]</scope>
    <source>
        <strain evidence="7 8">NRRL 30616</strain>
    </source>
</reference>
<evidence type="ECO:0000259" key="6">
    <source>
        <dbReference type="Pfam" id="PF01494"/>
    </source>
</evidence>
<evidence type="ECO:0000313" key="8">
    <source>
        <dbReference type="Proteomes" id="UP000182658"/>
    </source>
</evidence>
<dbReference type="InterPro" id="IPR050493">
    <property type="entry name" value="FAD-dep_Monooxygenase_BioMet"/>
</dbReference>
<protein>
    <submittedName>
        <fullName evidence="7">FAD/NAD(P)-binding domain-containing protein</fullName>
    </submittedName>
</protein>
<accession>A0A1J7JZ02</accession>
<dbReference type="GO" id="GO:0071949">
    <property type="term" value="F:FAD binding"/>
    <property type="evidence" value="ECO:0007669"/>
    <property type="project" value="InterPro"/>
</dbReference>
<dbReference type="GO" id="GO:0004497">
    <property type="term" value="F:monooxygenase activity"/>
    <property type="evidence" value="ECO:0007669"/>
    <property type="project" value="UniProtKB-KW"/>
</dbReference>
<evidence type="ECO:0000256" key="2">
    <source>
        <dbReference type="ARBA" id="ARBA00022630"/>
    </source>
</evidence>
<comment type="similarity">
    <text evidence="1">Belongs to the paxM FAD-dependent monooxygenase family.</text>
</comment>
<keyword evidence="4" id="KW-0560">Oxidoreductase</keyword>
<gene>
    <name evidence="7" type="ORF">CONLIGDRAFT_590288</name>
</gene>
<dbReference type="Proteomes" id="UP000182658">
    <property type="component" value="Unassembled WGS sequence"/>
</dbReference>
<feature type="domain" description="FAD-binding" evidence="6">
    <location>
        <begin position="2"/>
        <end position="362"/>
    </location>
</feature>